<reference evidence="2 3" key="1">
    <citation type="submission" date="2020-06" db="EMBL/GenBank/DDBJ databases">
        <title>High-quality draft genome of sulfate reducer Desulfobacter latus type strain AcrS2 isolated from marine sediment.</title>
        <authorList>
            <person name="Hoppe M."/>
            <person name="Larsen C.K."/>
            <person name="Marshall I.P.G."/>
            <person name="Schramm A."/>
            <person name="Marietou A.G."/>
        </authorList>
    </citation>
    <scope>NUCLEOTIDE SEQUENCE [LARGE SCALE GENOMIC DNA]</scope>
    <source>
        <strain evidence="2 3">AcRS2</strain>
    </source>
</reference>
<dbReference type="Proteomes" id="UP000553343">
    <property type="component" value="Unassembled WGS sequence"/>
</dbReference>
<feature type="domain" description="DUF58" evidence="1">
    <location>
        <begin position="42"/>
        <end position="250"/>
    </location>
</feature>
<dbReference type="AlphaFoldDB" id="A0A850TA49"/>
<dbReference type="Gene3D" id="3.40.50.410">
    <property type="entry name" value="von Willebrand factor, type A domain"/>
    <property type="match status" value="1"/>
</dbReference>
<evidence type="ECO:0000313" key="2">
    <source>
        <dbReference type="EMBL" id="NWH05097.1"/>
    </source>
</evidence>
<evidence type="ECO:0000313" key="3">
    <source>
        <dbReference type="Proteomes" id="UP000553343"/>
    </source>
</evidence>
<dbReference type="InterPro" id="IPR002881">
    <property type="entry name" value="DUF58"/>
</dbReference>
<organism evidence="2 3">
    <name type="scientific">Desulfobacter latus</name>
    <dbReference type="NCBI Taxonomy" id="2292"/>
    <lineage>
        <taxon>Bacteria</taxon>
        <taxon>Pseudomonadati</taxon>
        <taxon>Thermodesulfobacteriota</taxon>
        <taxon>Desulfobacteria</taxon>
        <taxon>Desulfobacterales</taxon>
        <taxon>Desulfobacteraceae</taxon>
        <taxon>Desulfobacter</taxon>
    </lineage>
</organism>
<name>A0A850TA49_9BACT</name>
<dbReference type="RefSeq" id="WP_178366554.1">
    <property type="nucleotide sequence ID" value="NZ_JACADJ010000024.1"/>
</dbReference>
<accession>A0A850TA49</accession>
<protein>
    <submittedName>
        <fullName evidence="2">DUF58 domain-containing protein</fullName>
    </submittedName>
</protein>
<gene>
    <name evidence="2" type="ORF">HXW94_08890</name>
</gene>
<comment type="caution">
    <text evidence="2">The sequence shown here is derived from an EMBL/GenBank/DDBJ whole genome shotgun (WGS) entry which is preliminary data.</text>
</comment>
<dbReference type="InterPro" id="IPR036465">
    <property type="entry name" value="vWFA_dom_sf"/>
</dbReference>
<dbReference type="PANTHER" id="PTHR33608">
    <property type="entry name" value="BLL2464 PROTEIN"/>
    <property type="match status" value="1"/>
</dbReference>
<dbReference type="EMBL" id="JACADJ010000024">
    <property type="protein sequence ID" value="NWH05097.1"/>
    <property type="molecule type" value="Genomic_DNA"/>
</dbReference>
<sequence>MIPAHIIKKIKQIHITSRKTVNTLMAGQYRSVFKGSGIEFEEVREYAPGDDVKAIDWNVSARTGKVFVKLFREERESIVMLLIDMSASLNFGTHAGSKLEKVAELASVLAFNAIKNNDKVGVIFFTDQVEKYIPPKKGSAHIWRVIKEIFTFAPQGVGTDIACALDFMAKISKKRSFAFVISDYLSPAYEKSLRLLNRRHEVVGMRVFDDGAFHLPSAGIVRITDFETGEETRMDAGSKKMRQWYTDQRQKIHTLTESVFSKARVDLVDVTTADSVSDVLTRYFMLRERRR</sequence>
<proteinExistence type="predicted"/>
<dbReference type="SUPFAM" id="SSF53300">
    <property type="entry name" value="vWA-like"/>
    <property type="match status" value="1"/>
</dbReference>
<dbReference type="PANTHER" id="PTHR33608:SF6">
    <property type="entry name" value="BLL2464 PROTEIN"/>
    <property type="match status" value="1"/>
</dbReference>
<evidence type="ECO:0000259" key="1">
    <source>
        <dbReference type="Pfam" id="PF01882"/>
    </source>
</evidence>
<keyword evidence="3" id="KW-1185">Reference proteome</keyword>
<dbReference type="Pfam" id="PF01882">
    <property type="entry name" value="DUF58"/>
    <property type="match status" value="1"/>
</dbReference>